<feature type="domain" description="XdhC- CoxI" evidence="1">
    <location>
        <begin position="16"/>
        <end position="76"/>
    </location>
</feature>
<feature type="domain" description="XdhC Rossmann" evidence="2">
    <location>
        <begin position="190"/>
        <end position="332"/>
    </location>
</feature>
<dbReference type="PANTHER" id="PTHR30388">
    <property type="entry name" value="ALDEHYDE OXIDOREDUCTASE MOLYBDENUM COFACTOR ASSEMBLY PROTEIN"/>
    <property type="match status" value="1"/>
</dbReference>
<dbReference type="InterPro" id="IPR052698">
    <property type="entry name" value="MoCofactor_Util/Proc"/>
</dbReference>
<dbReference type="RefSeq" id="WP_013254003.1">
    <property type="nucleotide sequence ID" value="NC_014364.1"/>
</dbReference>
<dbReference type="Gene3D" id="3.40.50.720">
    <property type="entry name" value="NAD(P)-binding Rossmann-like Domain"/>
    <property type="match status" value="1"/>
</dbReference>
<protein>
    <recommendedName>
        <fullName evidence="5">Xanthine dehydrogenase</fullName>
    </recommendedName>
</protein>
<evidence type="ECO:0000313" key="4">
    <source>
        <dbReference type="Proteomes" id="UP000002318"/>
    </source>
</evidence>
<dbReference type="InterPro" id="IPR027051">
    <property type="entry name" value="XdhC_Rossmann_dom"/>
</dbReference>
<evidence type="ECO:0008006" key="5">
    <source>
        <dbReference type="Google" id="ProtNLM"/>
    </source>
</evidence>
<accession>E1R504</accession>
<reference evidence="3 4" key="1">
    <citation type="journal article" date="2010" name="Stand. Genomic Sci.">
        <title>Complete genome sequence of Spirochaeta smaragdinae type strain (SEBR 4228).</title>
        <authorList>
            <person name="Mavromatis K."/>
            <person name="Yasawong M."/>
            <person name="Chertkov O."/>
            <person name="Lapidus A."/>
            <person name="Lucas S."/>
            <person name="Nolan M."/>
            <person name="Del Rio T.G."/>
            <person name="Tice H."/>
            <person name="Cheng J.F."/>
            <person name="Pitluck S."/>
            <person name="Liolios K."/>
            <person name="Ivanova N."/>
            <person name="Tapia R."/>
            <person name="Han C."/>
            <person name="Bruce D."/>
            <person name="Goodwin L."/>
            <person name="Pati A."/>
            <person name="Chen A."/>
            <person name="Palaniappan K."/>
            <person name="Land M."/>
            <person name="Hauser L."/>
            <person name="Chang Y.J."/>
            <person name="Jeffries C.D."/>
            <person name="Detter J.C."/>
            <person name="Rohde M."/>
            <person name="Brambilla E."/>
            <person name="Spring S."/>
            <person name="Goker M."/>
            <person name="Sikorski J."/>
            <person name="Woyke T."/>
            <person name="Bristow J."/>
            <person name="Eisen J.A."/>
            <person name="Markowitz V."/>
            <person name="Hugenholtz P."/>
            <person name="Klenk H.P."/>
            <person name="Kyrpides N.C."/>
        </authorList>
    </citation>
    <scope>NUCLEOTIDE SEQUENCE [LARGE SCALE GENOMIC DNA]</scope>
    <source>
        <strain evidence="4">DSM 11293 / JCM 15392 / SEBR 4228</strain>
    </source>
</reference>
<evidence type="ECO:0000259" key="1">
    <source>
        <dbReference type="Pfam" id="PF02625"/>
    </source>
</evidence>
<dbReference type="OrthoDB" id="9773039at2"/>
<organism evidence="3 4">
    <name type="scientific">Sediminispirochaeta smaragdinae (strain DSM 11293 / JCM 15392 / SEBR 4228)</name>
    <name type="common">Spirochaeta smaragdinae</name>
    <dbReference type="NCBI Taxonomy" id="573413"/>
    <lineage>
        <taxon>Bacteria</taxon>
        <taxon>Pseudomonadati</taxon>
        <taxon>Spirochaetota</taxon>
        <taxon>Spirochaetia</taxon>
        <taxon>Spirochaetales</taxon>
        <taxon>Spirochaetaceae</taxon>
        <taxon>Sediminispirochaeta</taxon>
    </lineage>
</organism>
<dbReference type="Pfam" id="PF02625">
    <property type="entry name" value="XdhC_CoxI"/>
    <property type="match status" value="1"/>
</dbReference>
<dbReference type="eggNOG" id="COG1975">
    <property type="taxonomic scope" value="Bacteria"/>
</dbReference>
<sequence>MKEIIELSDSSRLEDRHALATVVDIAGSGVRGVGATMLVSADGTITGSVSGGCIEGEVIRAAIRLLEGGDPLLLSFCEVQDPIFGTISPCGGTVSVMIYPGSELVEKRYIELIREGKGALWGVSLDGESASAGLLFAGERVDELVFSSDLSLAQLGVLKAFIAKASSEELKRGIRDEHWFVMMSPPPVNLCIVGGGHISVALSRIAKALAWRVVIVDPREAFLSADRFPEADAVLNMWPEPAFEKLCIDKRFAVAALSHDSKIDDQAIFGALNSDCFYAGVLGSRKTLAARRDRLAEQGVNAENLARLRGPIGLNIGAKEPEEIALAVAAEIVETVRSNRG</sequence>
<dbReference type="KEGG" id="ssm:Spirs_1412"/>
<dbReference type="InterPro" id="IPR036291">
    <property type="entry name" value="NAD(P)-bd_dom_sf"/>
</dbReference>
<dbReference type="Pfam" id="PF13478">
    <property type="entry name" value="XdhC_C"/>
    <property type="match status" value="1"/>
</dbReference>
<dbReference type="InterPro" id="IPR003777">
    <property type="entry name" value="XdhC_CoxI"/>
</dbReference>
<dbReference type="AlphaFoldDB" id="E1R504"/>
<dbReference type="PANTHER" id="PTHR30388:SF4">
    <property type="entry name" value="MOLYBDENUM COFACTOR INSERTION CHAPERONE PAOD"/>
    <property type="match status" value="1"/>
</dbReference>
<proteinExistence type="predicted"/>
<evidence type="ECO:0000259" key="2">
    <source>
        <dbReference type="Pfam" id="PF13478"/>
    </source>
</evidence>
<dbReference type="EMBL" id="CP002116">
    <property type="protein sequence ID" value="ADK80539.1"/>
    <property type="molecule type" value="Genomic_DNA"/>
</dbReference>
<keyword evidence="4" id="KW-1185">Reference proteome</keyword>
<dbReference type="HOGENOM" id="CLU_041115_2_0_12"/>
<dbReference type="STRING" id="573413.Spirs_1412"/>
<name>E1R504_SEDSS</name>
<gene>
    <name evidence="3" type="ordered locus">Spirs_1412</name>
</gene>
<dbReference type="SUPFAM" id="SSF51735">
    <property type="entry name" value="NAD(P)-binding Rossmann-fold domains"/>
    <property type="match status" value="1"/>
</dbReference>
<dbReference type="Proteomes" id="UP000002318">
    <property type="component" value="Chromosome"/>
</dbReference>
<evidence type="ECO:0000313" key="3">
    <source>
        <dbReference type="EMBL" id="ADK80539.1"/>
    </source>
</evidence>